<dbReference type="SUPFAM" id="SSF81624">
    <property type="entry name" value="N-terminal domain of MutM-like DNA repair proteins"/>
    <property type="match status" value="1"/>
</dbReference>
<dbReference type="SMART" id="SM01232">
    <property type="entry name" value="H2TH"/>
    <property type="match status" value="1"/>
</dbReference>
<dbReference type="InterPro" id="IPR012319">
    <property type="entry name" value="FPG_cat"/>
</dbReference>
<dbReference type="Pfam" id="PF01149">
    <property type="entry name" value="Fapy_DNA_glyco"/>
    <property type="match status" value="1"/>
</dbReference>
<dbReference type="Proteomes" id="UP000260823">
    <property type="component" value="Unassembled WGS sequence"/>
</dbReference>
<sequence>MPEGPSILILKEAVQQFKGQKIVDASCNNRTLDAGLLKNQTITDLKSWGKHFLICFPNFTMRIHMMMFGSYRINSHTAKPARLHLQFENGTELNFYASQLKLIEEPLDDIYDWHADIMSPKWSSKKAITKMKALPELLICDALMDQQIFSGVGNIIKNEVLFRVKVHPESLVSSIPAKKLNDIINEAIKYSFKFFEQRKAGTLKKHWQAYNKKECPRDKVPLQKRDTGRSHRTSFFCDLCMKQYH</sequence>
<accession>A0A3E2NJC6</accession>
<keyword evidence="11" id="KW-0540">Nuclease</keyword>
<evidence type="ECO:0000259" key="10">
    <source>
        <dbReference type="PROSITE" id="PS51068"/>
    </source>
</evidence>
<evidence type="ECO:0000256" key="4">
    <source>
        <dbReference type="ARBA" id="ARBA00022801"/>
    </source>
</evidence>
<evidence type="ECO:0000256" key="5">
    <source>
        <dbReference type="ARBA" id="ARBA00023125"/>
    </source>
</evidence>
<evidence type="ECO:0000313" key="11">
    <source>
        <dbReference type="EMBL" id="RFZ81085.1"/>
    </source>
</evidence>
<dbReference type="OrthoDB" id="9800855at2"/>
<dbReference type="InterPro" id="IPR015886">
    <property type="entry name" value="H2TH_FPG"/>
</dbReference>
<comment type="catalytic activity">
    <reaction evidence="1">
        <text>Hydrolysis of DNA containing ring-opened 7-methylguanine residues, releasing 2,6-diamino-4-hydroxy-5-(N-methyl)formamidopyrimidine.</text>
        <dbReference type="EC" id="3.2.2.23"/>
    </reaction>
</comment>
<dbReference type="Pfam" id="PF06831">
    <property type="entry name" value="H2TH"/>
    <property type="match status" value="1"/>
</dbReference>
<dbReference type="PROSITE" id="PS51068">
    <property type="entry name" value="FPG_CAT"/>
    <property type="match status" value="1"/>
</dbReference>
<dbReference type="SUPFAM" id="SSF46946">
    <property type="entry name" value="S13-like H2TH domain"/>
    <property type="match status" value="1"/>
</dbReference>
<dbReference type="GO" id="GO:0003684">
    <property type="term" value="F:damaged DNA binding"/>
    <property type="evidence" value="ECO:0007669"/>
    <property type="project" value="InterPro"/>
</dbReference>
<proteinExistence type="inferred from homology"/>
<keyword evidence="8" id="KW-0511">Multifunctional enzyme</keyword>
<comment type="caution">
    <text evidence="11">The sequence shown here is derived from an EMBL/GenBank/DDBJ whole genome shotgun (WGS) entry which is preliminary data.</text>
</comment>
<dbReference type="SMART" id="SM00898">
    <property type="entry name" value="Fapy_DNA_glyco"/>
    <property type="match status" value="1"/>
</dbReference>
<keyword evidence="3" id="KW-0227">DNA damage</keyword>
<dbReference type="InterPro" id="IPR010979">
    <property type="entry name" value="Ribosomal_uS13-like_H2TH"/>
</dbReference>
<dbReference type="InterPro" id="IPR035937">
    <property type="entry name" value="FPG_N"/>
</dbReference>
<evidence type="ECO:0000256" key="9">
    <source>
        <dbReference type="ARBA" id="ARBA00023295"/>
    </source>
</evidence>
<keyword evidence="11" id="KW-0255">Endonuclease</keyword>
<reference evidence="11 12" key="1">
    <citation type="submission" date="2018-08" db="EMBL/GenBank/DDBJ databases">
        <title>Mucilaginibacter terrae sp. nov., isolated from manganese diggings.</title>
        <authorList>
            <person name="Huang Y."/>
            <person name="Zhou Z."/>
        </authorList>
    </citation>
    <scope>NUCLEOTIDE SEQUENCE [LARGE SCALE GENOMIC DNA]</scope>
    <source>
        <strain evidence="11 12">ZH6</strain>
    </source>
</reference>
<name>A0A3E2NJC6_9SPHI</name>
<evidence type="ECO:0000256" key="2">
    <source>
        <dbReference type="ARBA" id="ARBA00009409"/>
    </source>
</evidence>
<organism evidence="11 12">
    <name type="scientific">Mucilaginibacter terrenus</name>
    <dbReference type="NCBI Taxonomy" id="2482727"/>
    <lineage>
        <taxon>Bacteria</taxon>
        <taxon>Pseudomonadati</taxon>
        <taxon>Bacteroidota</taxon>
        <taxon>Sphingobacteriia</taxon>
        <taxon>Sphingobacteriales</taxon>
        <taxon>Sphingobacteriaceae</taxon>
        <taxon>Mucilaginibacter</taxon>
    </lineage>
</organism>
<dbReference type="Gene3D" id="1.10.8.50">
    <property type="match status" value="1"/>
</dbReference>
<keyword evidence="9" id="KW-0326">Glycosidase</keyword>
<dbReference type="PANTHER" id="PTHR22993:SF9">
    <property type="entry name" value="FORMAMIDOPYRIMIDINE-DNA GLYCOSYLASE"/>
    <property type="match status" value="1"/>
</dbReference>
<dbReference type="GO" id="GO:0008270">
    <property type="term" value="F:zinc ion binding"/>
    <property type="evidence" value="ECO:0007669"/>
    <property type="project" value="InterPro"/>
</dbReference>
<keyword evidence="4" id="KW-0378">Hydrolase</keyword>
<keyword evidence="5" id="KW-0238">DNA-binding</keyword>
<feature type="domain" description="Formamidopyrimidine-DNA glycosylase catalytic" evidence="10">
    <location>
        <begin position="2"/>
        <end position="102"/>
    </location>
</feature>
<evidence type="ECO:0000256" key="1">
    <source>
        <dbReference type="ARBA" id="ARBA00001668"/>
    </source>
</evidence>
<dbReference type="Gene3D" id="3.20.190.10">
    <property type="entry name" value="MutM-like, N-terminal"/>
    <property type="match status" value="1"/>
</dbReference>
<dbReference type="AlphaFoldDB" id="A0A3E2NJC6"/>
<comment type="similarity">
    <text evidence="2">Belongs to the FPG family.</text>
</comment>
<dbReference type="GO" id="GO:0003906">
    <property type="term" value="F:DNA-(apurinic or apyrimidinic site) endonuclease activity"/>
    <property type="evidence" value="ECO:0007669"/>
    <property type="project" value="InterPro"/>
</dbReference>
<evidence type="ECO:0000256" key="7">
    <source>
        <dbReference type="ARBA" id="ARBA00023239"/>
    </source>
</evidence>
<dbReference type="GO" id="GO:0016829">
    <property type="term" value="F:lyase activity"/>
    <property type="evidence" value="ECO:0007669"/>
    <property type="project" value="UniProtKB-KW"/>
</dbReference>
<evidence type="ECO:0000256" key="6">
    <source>
        <dbReference type="ARBA" id="ARBA00023204"/>
    </source>
</evidence>
<gene>
    <name evidence="11" type="ORF">DYU05_20205</name>
</gene>
<evidence type="ECO:0000313" key="12">
    <source>
        <dbReference type="Proteomes" id="UP000260823"/>
    </source>
</evidence>
<dbReference type="EMBL" id="QWDE01000007">
    <property type="protein sequence ID" value="RFZ81085.1"/>
    <property type="molecule type" value="Genomic_DNA"/>
</dbReference>
<keyword evidence="12" id="KW-1185">Reference proteome</keyword>
<protein>
    <submittedName>
        <fullName evidence="11">Endonuclease</fullName>
    </submittedName>
</protein>
<evidence type="ECO:0000256" key="3">
    <source>
        <dbReference type="ARBA" id="ARBA00022763"/>
    </source>
</evidence>
<dbReference type="GO" id="GO:0006284">
    <property type="term" value="P:base-excision repair"/>
    <property type="evidence" value="ECO:0007669"/>
    <property type="project" value="InterPro"/>
</dbReference>
<keyword evidence="6" id="KW-0234">DNA repair</keyword>
<keyword evidence="7" id="KW-0456">Lyase</keyword>
<dbReference type="GO" id="GO:0008534">
    <property type="term" value="F:oxidized purine nucleobase lesion DNA N-glycosylase activity"/>
    <property type="evidence" value="ECO:0007669"/>
    <property type="project" value="UniProtKB-EC"/>
</dbReference>
<dbReference type="RefSeq" id="WP_117384985.1">
    <property type="nucleotide sequence ID" value="NZ_QWDE01000007.1"/>
</dbReference>
<dbReference type="PANTHER" id="PTHR22993">
    <property type="entry name" value="FORMAMIDOPYRIMIDINE-DNA GLYCOSYLASE"/>
    <property type="match status" value="1"/>
</dbReference>
<evidence type="ECO:0000256" key="8">
    <source>
        <dbReference type="ARBA" id="ARBA00023268"/>
    </source>
</evidence>